<dbReference type="Pfam" id="PF11208">
    <property type="entry name" value="DUF2992"/>
    <property type="match status" value="1"/>
</dbReference>
<evidence type="ECO:0008006" key="3">
    <source>
        <dbReference type="Google" id="ProtNLM"/>
    </source>
</evidence>
<dbReference type="InterPro" id="IPR016787">
    <property type="entry name" value="UCP021328"/>
</dbReference>
<feature type="coiled-coil region" evidence="1">
    <location>
        <begin position="98"/>
        <end position="135"/>
    </location>
</feature>
<keyword evidence="1" id="KW-0175">Coiled coil</keyword>
<sequence length="139" mass="16615">MDEISAKLTILFEDPFWIGLYERIYKNKLEVCKITFGKEPTDGEVYEFMLKNWRKLRFSPPVKGVKPVKEKINPKRMQREINKAQKNTEIGTKSQQALKLQQEQIKDSKKAIKKIKREEEAKRQFELKQKKKKQKHKGH</sequence>
<proteinExistence type="predicted"/>
<dbReference type="RefSeq" id="WP_024037622.1">
    <property type="nucleotide sequence ID" value="NZ_CACRUE010000012.1"/>
</dbReference>
<accession>A0A6N2ZUM7</accession>
<organism evidence="2">
    <name type="scientific">Intestinibacter bartlettii</name>
    <dbReference type="NCBI Taxonomy" id="261299"/>
    <lineage>
        <taxon>Bacteria</taxon>
        <taxon>Bacillati</taxon>
        <taxon>Bacillota</taxon>
        <taxon>Clostridia</taxon>
        <taxon>Peptostreptococcales</taxon>
        <taxon>Peptostreptococcaceae</taxon>
        <taxon>Intestinibacter</taxon>
    </lineage>
</organism>
<evidence type="ECO:0000313" key="2">
    <source>
        <dbReference type="EMBL" id="VYT80402.1"/>
    </source>
</evidence>
<reference evidence="2" key="1">
    <citation type="submission" date="2019-11" db="EMBL/GenBank/DDBJ databases">
        <authorList>
            <person name="Feng L."/>
        </authorList>
    </citation>
    <scope>NUCLEOTIDE SEQUENCE</scope>
    <source>
        <strain evidence="2">IbartlettiiLFYP30</strain>
    </source>
</reference>
<dbReference type="PIRSF" id="PIRSF021328">
    <property type="entry name" value="UCP021328"/>
    <property type="match status" value="1"/>
</dbReference>
<gene>
    <name evidence="2" type="ORF">IBLFYP30_00125</name>
</gene>
<dbReference type="EMBL" id="CACRUE010000012">
    <property type="protein sequence ID" value="VYT80402.1"/>
    <property type="molecule type" value="Genomic_DNA"/>
</dbReference>
<dbReference type="AlphaFoldDB" id="A0A6N2ZUM7"/>
<name>A0A6N2ZUM7_9FIRM</name>
<evidence type="ECO:0000256" key="1">
    <source>
        <dbReference type="SAM" id="Coils"/>
    </source>
</evidence>
<protein>
    <recommendedName>
        <fullName evidence="3">DUF2992 family protein</fullName>
    </recommendedName>
</protein>